<evidence type="ECO:0000256" key="1">
    <source>
        <dbReference type="SAM" id="MobiDB-lite"/>
    </source>
</evidence>
<name>A0A4D6MT88_VIGUN</name>
<evidence type="ECO:0000313" key="2">
    <source>
        <dbReference type="EMBL" id="QCE03085.1"/>
    </source>
</evidence>
<proteinExistence type="predicted"/>
<sequence>MKGCCSKSFNLTPTTSSPLPPLFTNSPISLSKQTTLNPFEPSQQNLSEHSLHKHPSQLRNPASAKTRLTIGSSRIDKTKCFRNDVVPPCCLCWYAWKLSGCHRWFACDRLMAAMSEFDTGASSSSPPPPLPLDDGSRSSDTPTERW</sequence>
<feature type="region of interest" description="Disordered" evidence="1">
    <location>
        <begin position="38"/>
        <end position="64"/>
    </location>
</feature>
<evidence type="ECO:0000313" key="3">
    <source>
        <dbReference type="Proteomes" id="UP000501690"/>
    </source>
</evidence>
<organism evidence="2 3">
    <name type="scientific">Vigna unguiculata</name>
    <name type="common">Cowpea</name>
    <dbReference type="NCBI Taxonomy" id="3917"/>
    <lineage>
        <taxon>Eukaryota</taxon>
        <taxon>Viridiplantae</taxon>
        <taxon>Streptophyta</taxon>
        <taxon>Embryophyta</taxon>
        <taxon>Tracheophyta</taxon>
        <taxon>Spermatophyta</taxon>
        <taxon>Magnoliopsida</taxon>
        <taxon>eudicotyledons</taxon>
        <taxon>Gunneridae</taxon>
        <taxon>Pentapetalae</taxon>
        <taxon>rosids</taxon>
        <taxon>fabids</taxon>
        <taxon>Fabales</taxon>
        <taxon>Fabaceae</taxon>
        <taxon>Papilionoideae</taxon>
        <taxon>50 kb inversion clade</taxon>
        <taxon>NPAAA clade</taxon>
        <taxon>indigoferoid/millettioid clade</taxon>
        <taxon>Phaseoleae</taxon>
        <taxon>Vigna</taxon>
    </lineage>
</organism>
<accession>A0A4D6MT88</accession>
<keyword evidence="3" id="KW-1185">Reference proteome</keyword>
<protein>
    <submittedName>
        <fullName evidence="2">Uncharacterized protein</fullName>
    </submittedName>
</protein>
<dbReference type="Proteomes" id="UP000501690">
    <property type="component" value="Linkage Group LG8"/>
</dbReference>
<dbReference type="AlphaFoldDB" id="A0A4D6MT88"/>
<dbReference type="EMBL" id="CP039352">
    <property type="protein sequence ID" value="QCE03085.1"/>
    <property type="molecule type" value="Genomic_DNA"/>
</dbReference>
<feature type="compositionally biased region" description="Polar residues" evidence="1">
    <location>
        <begin position="38"/>
        <end position="48"/>
    </location>
</feature>
<feature type="compositionally biased region" description="Basic and acidic residues" evidence="1">
    <location>
        <begin position="134"/>
        <end position="146"/>
    </location>
</feature>
<reference evidence="2 3" key="1">
    <citation type="submission" date="2019-04" db="EMBL/GenBank/DDBJ databases">
        <title>An improved genome assembly and genetic linkage map for asparagus bean, Vigna unguiculata ssp. sesquipedialis.</title>
        <authorList>
            <person name="Xia Q."/>
            <person name="Zhang R."/>
            <person name="Dong Y."/>
        </authorList>
    </citation>
    <scope>NUCLEOTIDE SEQUENCE [LARGE SCALE GENOMIC DNA]</scope>
    <source>
        <tissue evidence="2">Leaf</tissue>
    </source>
</reference>
<feature type="region of interest" description="Disordered" evidence="1">
    <location>
        <begin position="118"/>
        <end position="146"/>
    </location>
</feature>
<gene>
    <name evidence="2" type="ORF">DEO72_LG8g1104</name>
</gene>